<dbReference type="SUPFAM" id="SSF51735">
    <property type="entry name" value="NAD(P)-binding Rossmann-fold domains"/>
    <property type="match status" value="1"/>
</dbReference>
<organism evidence="4 5">
    <name type="scientific">Hirsutella minnesotensis 3608</name>
    <dbReference type="NCBI Taxonomy" id="1043627"/>
    <lineage>
        <taxon>Eukaryota</taxon>
        <taxon>Fungi</taxon>
        <taxon>Dikarya</taxon>
        <taxon>Ascomycota</taxon>
        <taxon>Pezizomycotina</taxon>
        <taxon>Sordariomycetes</taxon>
        <taxon>Hypocreomycetidae</taxon>
        <taxon>Hypocreales</taxon>
        <taxon>Ophiocordycipitaceae</taxon>
        <taxon>Hirsutella</taxon>
    </lineage>
</organism>
<dbReference type="InterPro" id="IPR008030">
    <property type="entry name" value="NmrA-like"/>
</dbReference>
<keyword evidence="2" id="KW-0560">Oxidoreductase</keyword>
<dbReference type="EMBL" id="KQ030778">
    <property type="protein sequence ID" value="KJZ69003.1"/>
    <property type="molecule type" value="Genomic_DNA"/>
</dbReference>
<dbReference type="GO" id="GO:0016491">
    <property type="term" value="F:oxidoreductase activity"/>
    <property type="evidence" value="ECO:0007669"/>
    <property type="project" value="UniProtKB-KW"/>
</dbReference>
<name>A0A0F7ZR51_9HYPO</name>
<protein>
    <recommendedName>
        <fullName evidence="3">NmrA-like domain-containing protein</fullName>
    </recommendedName>
</protein>
<dbReference type="InterPro" id="IPR036291">
    <property type="entry name" value="NAD(P)-bd_dom_sf"/>
</dbReference>
<dbReference type="Pfam" id="PF05368">
    <property type="entry name" value="NmrA"/>
    <property type="match status" value="1"/>
</dbReference>
<proteinExistence type="predicted"/>
<evidence type="ECO:0000259" key="3">
    <source>
        <dbReference type="Pfam" id="PF05368"/>
    </source>
</evidence>
<evidence type="ECO:0000256" key="2">
    <source>
        <dbReference type="ARBA" id="ARBA00023002"/>
    </source>
</evidence>
<evidence type="ECO:0000256" key="1">
    <source>
        <dbReference type="ARBA" id="ARBA00022857"/>
    </source>
</evidence>
<evidence type="ECO:0000313" key="4">
    <source>
        <dbReference type="EMBL" id="KJZ69003.1"/>
    </source>
</evidence>
<dbReference type="Gene3D" id="3.40.50.720">
    <property type="entry name" value="NAD(P)-binding Rossmann-like Domain"/>
    <property type="match status" value="1"/>
</dbReference>
<dbReference type="Proteomes" id="UP000054481">
    <property type="component" value="Unassembled WGS sequence"/>
</dbReference>
<dbReference type="PANTHER" id="PTHR47706:SF1">
    <property type="entry name" value="CIPA-LIKE, PUTATIVE (AFU_ORTHOLOGUE AFUA_1G12460)-RELATED"/>
    <property type="match status" value="1"/>
</dbReference>
<keyword evidence="5" id="KW-1185">Reference proteome</keyword>
<gene>
    <name evidence="4" type="ORF">HIM_11605</name>
</gene>
<accession>A0A0F7ZR51</accession>
<dbReference type="InterPro" id="IPR051609">
    <property type="entry name" value="NmrA/Isoflavone_reductase-like"/>
</dbReference>
<dbReference type="OrthoDB" id="9974981at2759"/>
<reference evidence="4 5" key="1">
    <citation type="journal article" date="2014" name="Genome Biol. Evol.">
        <title>Comparative genomics and transcriptomics analyses reveal divergent lifestyle features of nematode endoparasitic fungus Hirsutella minnesotensis.</title>
        <authorList>
            <person name="Lai Y."/>
            <person name="Liu K."/>
            <person name="Zhang X."/>
            <person name="Zhang X."/>
            <person name="Li K."/>
            <person name="Wang N."/>
            <person name="Shu C."/>
            <person name="Wu Y."/>
            <person name="Wang C."/>
            <person name="Bushley K.E."/>
            <person name="Xiang M."/>
            <person name="Liu X."/>
        </authorList>
    </citation>
    <scope>NUCLEOTIDE SEQUENCE [LARGE SCALE GENOMIC DNA]</scope>
    <source>
        <strain evidence="4 5">3608</strain>
    </source>
</reference>
<dbReference type="PANTHER" id="PTHR47706">
    <property type="entry name" value="NMRA-LIKE FAMILY PROTEIN"/>
    <property type="match status" value="1"/>
</dbReference>
<keyword evidence="1" id="KW-0521">NADP</keyword>
<dbReference type="InterPro" id="IPR045312">
    <property type="entry name" value="PCBER-like"/>
</dbReference>
<dbReference type="AlphaFoldDB" id="A0A0F7ZR51"/>
<feature type="domain" description="NmrA-like" evidence="3">
    <location>
        <begin position="6"/>
        <end position="149"/>
    </location>
</feature>
<sequence length="300" mass="32885">MSGSIKNVTLAGATGSLGRIILDKLVLSNKFNIRVLRRQGSNFTSAAGTDVVDVDFNSVASLAAALGDQDAVISVLGSSAITMQKILIDASIAAGVKRFVPSEFGANIDDAKTRAIPWFAEKVKIQDYLLHKSTISPITYTFVYNGAFLDWGLEHDFILKISDYRPRIIDGGDSIFSTTSLPTIGDAVVGLLLHPEETRNRSVFIHDIKVSQNQLLALAKQTAPNKPWKPEHVKLDDITAVADVRLAQGLTDARSLYPYLYRAAMDPTYGNNFPRVDNELLGLKLKSEEDIVQILKRLIK</sequence>
<evidence type="ECO:0000313" key="5">
    <source>
        <dbReference type="Proteomes" id="UP000054481"/>
    </source>
</evidence>
<dbReference type="CDD" id="cd05259">
    <property type="entry name" value="PCBER_SDR_a"/>
    <property type="match status" value="1"/>
</dbReference>